<dbReference type="GO" id="GO:0043138">
    <property type="term" value="F:3'-5' DNA helicase activity"/>
    <property type="evidence" value="ECO:0007669"/>
    <property type="project" value="TreeGrafter"/>
</dbReference>
<dbReference type="EMBL" id="JTCM02000050">
    <property type="protein sequence ID" value="NEU74787.1"/>
    <property type="molecule type" value="Genomic_DNA"/>
</dbReference>
<comment type="caution">
    <text evidence="2">The sequence shown here is derived from an EMBL/GenBank/DDBJ whole genome shotgun (WGS) entry which is preliminary data.</text>
</comment>
<dbReference type="InterPro" id="IPR027417">
    <property type="entry name" value="P-loop_NTPase"/>
</dbReference>
<dbReference type="PANTHER" id="PTHR47957">
    <property type="entry name" value="ATP-DEPENDENT HELICASE HRQ1"/>
    <property type="match status" value="1"/>
</dbReference>
<protein>
    <submittedName>
        <fullName evidence="2">DEAD/DEAH box helicase</fullName>
    </submittedName>
</protein>
<evidence type="ECO:0000313" key="3">
    <source>
        <dbReference type="Proteomes" id="UP000031549"/>
    </source>
</evidence>
<dbReference type="AlphaFoldDB" id="A0A846HB10"/>
<organism evidence="2 3">
    <name type="scientific">Hassallia byssoidea VB512170</name>
    <dbReference type="NCBI Taxonomy" id="1304833"/>
    <lineage>
        <taxon>Bacteria</taxon>
        <taxon>Bacillati</taxon>
        <taxon>Cyanobacteriota</taxon>
        <taxon>Cyanophyceae</taxon>
        <taxon>Nostocales</taxon>
        <taxon>Tolypothrichaceae</taxon>
        <taxon>Hassallia</taxon>
    </lineage>
</organism>
<keyword evidence="2" id="KW-0347">Helicase</keyword>
<sequence length="176" mass="19943">MNKGYRAISFYSLKALALDQFNKISTLLACIPEATRPKLAMLTGDIKTEERERLLAANPHIIGATPELIHYQLRASWRSKYWSEFFKKLRYILVDQSHLYSSVMGASMALLLRRIKLAVDHHGSTSAKLQFIFLFAIVGNPVQLAQRLSGRTRDPNRLVLIDTHWSSCDRIAALGS</sequence>
<dbReference type="Pfam" id="PF00270">
    <property type="entry name" value="DEAD"/>
    <property type="match status" value="1"/>
</dbReference>
<gene>
    <name evidence="2" type="ORF">PI95_020060</name>
</gene>
<evidence type="ECO:0000259" key="1">
    <source>
        <dbReference type="Pfam" id="PF00270"/>
    </source>
</evidence>
<evidence type="ECO:0000313" key="2">
    <source>
        <dbReference type="EMBL" id="NEU74787.1"/>
    </source>
</evidence>
<feature type="domain" description="DEAD/DEAH-box helicase" evidence="1">
    <location>
        <begin position="2"/>
        <end position="131"/>
    </location>
</feature>
<accession>A0A846HB10</accession>
<dbReference type="GO" id="GO:0006289">
    <property type="term" value="P:nucleotide-excision repair"/>
    <property type="evidence" value="ECO:0007669"/>
    <property type="project" value="TreeGrafter"/>
</dbReference>
<dbReference type="GO" id="GO:0005524">
    <property type="term" value="F:ATP binding"/>
    <property type="evidence" value="ECO:0007669"/>
    <property type="project" value="InterPro"/>
</dbReference>
<keyword evidence="2" id="KW-0067">ATP-binding</keyword>
<dbReference type="Gene3D" id="3.40.50.300">
    <property type="entry name" value="P-loop containing nucleotide triphosphate hydrolases"/>
    <property type="match status" value="1"/>
</dbReference>
<dbReference type="Proteomes" id="UP000031549">
    <property type="component" value="Unassembled WGS sequence"/>
</dbReference>
<keyword evidence="2" id="KW-0378">Hydrolase</keyword>
<proteinExistence type="predicted"/>
<reference evidence="2 3" key="1">
    <citation type="journal article" date="2015" name="Genome Announc.">
        <title>Draft Genome Sequence of Cyanobacterium Hassallia byssoidea Strain VB512170, Isolated from Monuments in India.</title>
        <authorList>
            <person name="Singh D."/>
            <person name="Chandrababunaidu M.M."/>
            <person name="Panda A."/>
            <person name="Sen D."/>
            <person name="Bhattacharyya S."/>
            <person name="Adhikary S.P."/>
            <person name="Tripathy S."/>
        </authorList>
    </citation>
    <scope>NUCLEOTIDE SEQUENCE [LARGE SCALE GENOMIC DNA]</scope>
    <source>
        <strain evidence="2 3">VB512170</strain>
    </source>
</reference>
<dbReference type="SUPFAM" id="SSF52540">
    <property type="entry name" value="P-loop containing nucleoside triphosphate hydrolases"/>
    <property type="match status" value="1"/>
</dbReference>
<keyword evidence="3" id="KW-1185">Reference proteome</keyword>
<dbReference type="PANTHER" id="PTHR47957:SF3">
    <property type="entry name" value="ATP-DEPENDENT HELICASE HRQ1"/>
    <property type="match status" value="1"/>
</dbReference>
<keyword evidence="2" id="KW-0547">Nucleotide-binding</keyword>
<dbReference type="GO" id="GO:0003676">
    <property type="term" value="F:nucleic acid binding"/>
    <property type="evidence" value="ECO:0007669"/>
    <property type="project" value="InterPro"/>
</dbReference>
<dbReference type="GO" id="GO:0036297">
    <property type="term" value="P:interstrand cross-link repair"/>
    <property type="evidence" value="ECO:0007669"/>
    <property type="project" value="TreeGrafter"/>
</dbReference>
<dbReference type="InterPro" id="IPR011545">
    <property type="entry name" value="DEAD/DEAH_box_helicase_dom"/>
</dbReference>
<dbReference type="RefSeq" id="WP_052325878.1">
    <property type="nucleotide sequence ID" value="NZ_JTCM02000050.1"/>
</dbReference>
<name>A0A846HB10_9CYAN</name>